<dbReference type="Proteomes" id="UP000635142">
    <property type="component" value="Unassembled WGS sequence"/>
</dbReference>
<evidence type="ECO:0000256" key="4">
    <source>
        <dbReference type="PROSITE-ProRule" id="PRU00433"/>
    </source>
</evidence>
<dbReference type="GO" id="GO:0046872">
    <property type="term" value="F:metal ion binding"/>
    <property type="evidence" value="ECO:0007669"/>
    <property type="project" value="UniProtKB-KW"/>
</dbReference>
<dbReference type="InterPro" id="IPR036909">
    <property type="entry name" value="Cyt_c-like_dom_sf"/>
</dbReference>
<sequence length="296" mass="31489">MKKALTFLLVCAVIGAGVFWVLTRPAPFPETFGAELTPDAENGALVFAAGGCVSCHAAPGAEDEAKLILAGGLPFASDFGTFYAPNISPDPDAGIGTWRLEQFARALITGVSPEGQHYYPAFPYTAYTHMAPQDVVDLFAYMQTLPADATPSKAHDVGFPFNIRRTLGGWKWLFGTDEYVLAGDHDAQVMRGRYLAEGLAHCGECHTSRNALGALDRSAWLAGAPNPSGKGRIPNITPGKLEWSEADLVEYFTSGFTPDYDSVGGEMAEVVSNLASLPESDRAAIAAYLKAVPAIP</sequence>
<evidence type="ECO:0000259" key="5">
    <source>
        <dbReference type="PROSITE" id="PS51007"/>
    </source>
</evidence>
<name>A0A927D2E7_9RHOB</name>
<protein>
    <submittedName>
        <fullName evidence="6">Cytochrome c</fullName>
    </submittedName>
</protein>
<evidence type="ECO:0000256" key="3">
    <source>
        <dbReference type="ARBA" id="ARBA00023004"/>
    </source>
</evidence>
<proteinExistence type="predicted"/>
<evidence type="ECO:0000256" key="2">
    <source>
        <dbReference type="ARBA" id="ARBA00022723"/>
    </source>
</evidence>
<feature type="domain" description="Cytochrome c" evidence="5">
    <location>
        <begin position="187"/>
        <end position="293"/>
    </location>
</feature>
<dbReference type="Pfam" id="PF00034">
    <property type="entry name" value="Cytochrom_C"/>
    <property type="match status" value="1"/>
</dbReference>
<dbReference type="PANTHER" id="PTHR35008:SF8">
    <property type="entry name" value="ALCOHOL DEHYDROGENASE CYTOCHROME C SUBUNIT"/>
    <property type="match status" value="1"/>
</dbReference>
<keyword evidence="7" id="KW-1185">Reference proteome</keyword>
<evidence type="ECO:0000313" key="7">
    <source>
        <dbReference type="Proteomes" id="UP000635142"/>
    </source>
</evidence>
<evidence type="ECO:0000313" key="6">
    <source>
        <dbReference type="EMBL" id="MBD3663156.1"/>
    </source>
</evidence>
<evidence type="ECO:0000256" key="1">
    <source>
        <dbReference type="ARBA" id="ARBA00022617"/>
    </source>
</evidence>
<dbReference type="InterPro" id="IPR009056">
    <property type="entry name" value="Cyt_c-like_dom"/>
</dbReference>
<dbReference type="PROSITE" id="PS51007">
    <property type="entry name" value="CYTC"/>
    <property type="match status" value="2"/>
</dbReference>
<dbReference type="GO" id="GO:0009055">
    <property type="term" value="F:electron transfer activity"/>
    <property type="evidence" value="ECO:0007669"/>
    <property type="project" value="InterPro"/>
</dbReference>
<keyword evidence="2 4" id="KW-0479">Metal-binding</keyword>
<organism evidence="6 7">
    <name type="scientific">Sulfitobacter aestuariivivens</name>
    <dbReference type="NCBI Taxonomy" id="2766981"/>
    <lineage>
        <taxon>Bacteria</taxon>
        <taxon>Pseudomonadati</taxon>
        <taxon>Pseudomonadota</taxon>
        <taxon>Alphaproteobacteria</taxon>
        <taxon>Rhodobacterales</taxon>
        <taxon>Roseobacteraceae</taxon>
        <taxon>Sulfitobacter</taxon>
    </lineage>
</organism>
<dbReference type="PANTHER" id="PTHR35008">
    <property type="entry name" value="BLL4482 PROTEIN-RELATED"/>
    <property type="match status" value="1"/>
</dbReference>
<dbReference type="RefSeq" id="WP_191074139.1">
    <property type="nucleotide sequence ID" value="NZ_JACTAG010000001.1"/>
</dbReference>
<keyword evidence="1 4" id="KW-0349">Heme</keyword>
<dbReference type="SUPFAM" id="SSF46626">
    <property type="entry name" value="Cytochrome c"/>
    <property type="match status" value="2"/>
</dbReference>
<gene>
    <name evidence="6" type="ORF">H9Q16_04410</name>
</gene>
<dbReference type="InterPro" id="IPR051459">
    <property type="entry name" value="Cytochrome_c-type_DH"/>
</dbReference>
<feature type="domain" description="Cytochrome c" evidence="5">
    <location>
        <begin position="38"/>
        <end position="146"/>
    </location>
</feature>
<keyword evidence="3 4" id="KW-0408">Iron</keyword>
<reference evidence="6" key="1">
    <citation type="submission" date="2020-08" db="EMBL/GenBank/DDBJ databases">
        <title>Sulfitobacter aestuariivivens sp. nov., isolated from a tidal flat.</title>
        <authorList>
            <person name="Park S."/>
            <person name="Yoon J.-H."/>
        </authorList>
    </citation>
    <scope>NUCLEOTIDE SEQUENCE</scope>
    <source>
        <strain evidence="6">TSTF-M16</strain>
    </source>
</reference>
<comment type="caution">
    <text evidence="6">The sequence shown here is derived from an EMBL/GenBank/DDBJ whole genome shotgun (WGS) entry which is preliminary data.</text>
</comment>
<dbReference type="EMBL" id="JACTAG010000001">
    <property type="protein sequence ID" value="MBD3663156.1"/>
    <property type="molecule type" value="Genomic_DNA"/>
</dbReference>
<dbReference type="AlphaFoldDB" id="A0A927D2E7"/>
<accession>A0A927D2E7</accession>
<dbReference type="Gene3D" id="1.10.760.10">
    <property type="entry name" value="Cytochrome c-like domain"/>
    <property type="match status" value="1"/>
</dbReference>
<dbReference type="GO" id="GO:0020037">
    <property type="term" value="F:heme binding"/>
    <property type="evidence" value="ECO:0007669"/>
    <property type="project" value="InterPro"/>
</dbReference>